<dbReference type="Proteomes" id="UP000006753">
    <property type="component" value="Unassembled WGS sequence"/>
</dbReference>
<organism evidence="2 3">
    <name type="scientific">Marssonina brunnea f. sp. multigermtubi (strain MB_m1)</name>
    <name type="common">Marssonina leaf spot fungus</name>
    <dbReference type="NCBI Taxonomy" id="1072389"/>
    <lineage>
        <taxon>Eukaryota</taxon>
        <taxon>Fungi</taxon>
        <taxon>Dikarya</taxon>
        <taxon>Ascomycota</taxon>
        <taxon>Pezizomycotina</taxon>
        <taxon>Leotiomycetes</taxon>
        <taxon>Helotiales</taxon>
        <taxon>Drepanopezizaceae</taxon>
        <taxon>Drepanopeziza</taxon>
    </lineage>
</organism>
<reference evidence="2 3" key="1">
    <citation type="journal article" date="2012" name="BMC Genomics">
        <title>Sequencing the genome of Marssonina brunnea reveals fungus-poplar co-evolution.</title>
        <authorList>
            <person name="Zhu S."/>
            <person name="Cao Y.-Z."/>
            <person name="Jiang C."/>
            <person name="Tan B.-Y."/>
            <person name="Wang Z."/>
            <person name="Feng S."/>
            <person name="Zhang L."/>
            <person name="Su X.-H."/>
            <person name="Brejova B."/>
            <person name="Vinar T."/>
            <person name="Xu M."/>
            <person name="Wang M.-X."/>
            <person name="Zhang S.-G."/>
            <person name="Huang M.-R."/>
            <person name="Wu R."/>
            <person name="Zhou Y."/>
        </authorList>
    </citation>
    <scope>NUCLEOTIDE SEQUENCE [LARGE SCALE GENOMIC DNA]</scope>
    <source>
        <strain evidence="2 3">MB_m1</strain>
    </source>
</reference>
<dbReference type="KEGG" id="mbe:MBM_07913"/>
<accession>K1WN16</accession>
<evidence type="ECO:0000256" key="1">
    <source>
        <dbReference type="SAM" id="MobiDB-lite"/>
    </source>
</evidence>
<feature type="compositionally biased region" description="Polar residues" evidence="1">
    <location>
        <begin position="1"/>
        <end position="32"/>
    </location>
</feature>
<evidence type="ECO:0000313" key="2">
    <source>
        <dbReference type="EMBL" id="EKD13712.1"/>
    </source>
</evidence>
<feature type="region of interest" description="Disordered" evidence="1">
    <location>
        <begin position="1"/>
        <end position="48"/>
    </location>
</feature>
<proteinExistence type="predicted"/>
<sequence>MHSIQDSHTIPGTAEQQVQVDNSSEPKCNEQYTGPRDSRASRREVAGHECRDEGRSVILLEAKRIRHPKERNAKNAKNATLEGCSAGVTRLPAPTARGVFAIRSMVTLTLLTEALTRGVDSHHVVDGQTANITSQGINCIEPTWLGRGGLIYSPAI</sequence>
<dbReference type="AlphaFoldDB" id="K1WN16"/>
<name>K1WN16_MARBU</name>
<dbReference type="InParanoid" id="K1WN16"/>
<feature type="compositionally biased region" description="Basic and acidic residues" evidence="1">
    <location>
        <begin position="36"/>
        <end position="48"/>
    </location>
</feature>
<dbReference type="HOGENOM" id="CLU_1687004_0_0_1"/>
<gene>
    <name evidence="2" type="ORF">MBM_07913</name>
</gene>
<evidence type="ECO:0000313" key="3">
    <source>
        <dbReference type="Proteomes" id="UP000006753"/>
    </source>
</evidence>
<keyword evidence="3" id="KW-1185">Reference proteome</keyword>
<dbReference type="EMBL" id="JH921448">
    <property type="protein sequence ID" value="EKD13712.1"/>
    <property type="molecule type" value="Genomic_DNA"/>
</dbReference>
<protein>
    <submittedName>
        <fullName evidence="2">Uncharacterized protein</fullName>
    </submittedName>
</protein>